<dbReference type="PROSITE" id="PS01188">
    <property type="entry name" value="ELO"/>
    <property type="match status" value="1"/>
</dbReference>
<dbReference type="GO" id="GO:0019367">
    <property type="term" value="P:fatty acid elongation, saturated fatty acid"/>
    <property type="evidence" value="ECO:0007669"/>
    <property type="project" value="TreeGrafter"/>
</dbReference>
<feature type="transmembrane region" description="Helical" evidence="12">
    <location>
        <begin position="296"/>
        <end position="316"/>
    </location>
</feature>
<accession>J4U332</accession>
<keyword evidence="14" id="KW-1185">Reference proteome</keyword>
<keyword evidence="6 12" id="KW-0276">Fatty acid metabolism</keyword>
<comment type="catalytic activity">
    <reaction evidence="12">
        <text>an acyl-CoA + malonyl-CoA + H(+) = a 3-oxoacyl-CoA + CO2 + CoA</text>
        <dbReference type="Rhea" id="RHEA:50252"/>
        <dbReference type="ChEBI" id="CHEBI:15378"/>
        <dbReference type="ChEBI" id="CHEBI:16526"/>
        <dbReference type="ChEBI" id="CHEBI:57287"/>
        <dbReference type="ChEBI" id="CHEBI:57384"/>
        <dbReference type="ChEBI" id="CHEBI:58342"/>
        <dbReference type="ChEBI" id="CHEBI:90726"/>
    </reaction>
    <physiologicalReaction direction="left-to-right" evidence="12">
        <dbReference type="Rhea" id="RHEA:50253"/>
    </physiologicalReaction>
</comment>
<evidence type="ECO:0000256" key="3">
    <source>
        <dbReference type="ARBA" id="ARBA00022516"/>
    </source>
</evidence>
<feature type="transmembrane region" description="Helical" evidence="12">
    <location>
        <begin position="86"/>
        <end position="104"/>
    </location>
</feature>
<dbReference type="GO" id="GO:0034626">
    <property type="term" value="P:fatty acid elongation, polyunsaturated fatty acid"/>
    <property type="evidence" value="ECO:0007669"/>
    <property type="project" value="TreeGrafter"/>
</dbReference>
<dbReference type="Pfam" id="PF01151">
    <property type="entry name" value="ELO"/>
    <property type="match status" value="1"/>
</dbReference>
<feature type="transmembrane region" description="Helical" evidence="12">
    <location>
        <begin position="223"/>
        <end position="244"/>
    </location>
</feature>
<organism evidence="13 14">
    <name type="scientific">Saccharomyces kudriavzevii (strain ATCC MYA-4449 / AS 2.2408 / CBS 8840 / NBRC 1802 / NCYC 2889)</name>
    <name type="common">Yeast</name>
    <dbReference type="NCBI Taxonomy" id="226230"/>
    <lineage>
        <taxon>Eukaryota</taxon>
        <taxon>Fungi</taxon>
        <taxon>Dikarya</taxon>
        <taxon>Ascomycota</taxon>
        <taxon>Saccharomycotina</taxon>
        <taxon>Saccharomycetes</taxon>
        <taxon>Saccharomycetales</taxon>
        <taxon>Saccharomycetaceae</taxon>
        <taxon>Saccharomyces</taxon>
    </lineage>
</organism>
<comment type="subcellular location">
    <subcellularLocation>
        <location evidence="1">Membrane</location>
        <topology evidence="1">Multi-pass membrane protein</topology>
    </subcellularLocation>
</comment>
<reference evidence="13 14" key="1">
    <citation type="journal article" date="2003" name="Science">
        <title>Finding functional features in Saccharomyces genomes by phylogenetic footprinting.</title>
        <authorList>
            <person name="Cliften P.F."/>
            <person name="Sudarsanam P."/>
            <person name="Desikan A."/>
            <person name="Fulton L."/>
            <person name="Fulton B."/>
            <person name="Majors J."/>
            <person name="Waterston R."/>
            <person name="Cohen B.A."/>
            <person name="Johnston M."/>
        </authorList>
    </citation>
    <scope>NUCLEOTIDE SEQUENCE [LARGE SCALE GENOMIC DNA]</scope>
    <source>
        <strain evidence="14">ATCC MYA-4449 / AS 2.2408 / CBS 8840 / NBRC 1802 / NCYC 2889</strain>
    </source>
</reference>
<gene>
    <name evidence="13" type="primary">YJL196C</name>
    <name evidence="13" type="ORF">SKUD_198702</name>
</gene>
<keyword evidence="5 12" id="KW-0812">Transmembrane</keyword>
<dbReference type="GO" id="GO:0030148">
    <property type="term" value="P:sphingolipid biosynthetic process"/>
    <property type="evidence" value="ECO:0007669"/>
    <property type="project" value="TreeGrafter"/>
</dbReference>
<evidence type="ECO:0000256" key="1">
    <source>
        <dbReference type="ARBA" id="ARBA00004141"/>
    </source>
</evidence>
<dbReference type="EC" id="2.3.1.-" evidence="12"/>
<name>J4U332_SACK1</name>
<evidence type="ECO:0000256" key="4">
    <source>
        <dbReference type="ARBA" id="ARBA00022679"/>
    </source>
</evidence>
<dbReference type="InterPro" id="IPR030457">
    <property type="entry name" value="ELO_CS"/>
</dbReference>
<evidence type="ECO:0000256" key="5">
    <source>
        <dbReference type="ARBA" id="ARBA00022692"/>
    </source>
</evidence>
<sequence length="331" mass="38305">MDSFQDIVSAATSPQRMVQAIMVSDLKKVCLEKASSFRPTIDRPFFNIYLWDYFNRAVDWATGGSFQPENFEFAVGKQPLSEPRPVLLFIAAYYVVIFGGRSLLKSYKPLKLTFISQIHNLMLTSVSFLWLVLMLEQMVPIVYRHGLYFAICNVRSWTQPMETLYYFNYMTKFVEFADTVLMVLKHRRLTFLHTYHHGATALLCYNQLVGYTAVTWVPVTLNLAVHVLMYWYYFLSASGIRVWWKAWVTRLQIVQFMLDLVVIYFVLYQKIVAAYFRNTSLPYCGDCLGSMTAISAGAAILTSYLFLFISFYIEVYKGSGVSGKKKINKMN</sequence>
<reference evidence="14" key="2">
    <citation type="journal article" date="2011" name="G3 (Bethesda)">
        <title>The awesome power of yeast evolutionary genetics: New genome sequences and strain resources for the Saccharomyces sensu stricto genus.</title>
        <authorList>
            <person name="Scannell D.R."/>
            <person name="Zill O.A."/>
            <person name="Rokas A."/>
            <person name="Payen C."/>
            <person name="Dunham M.J."/>
            <person name="Eisen M.B."/>
            <person name="Rine J."/>
            <person name="Johnston M."/>
            <person name="Hittinger C.T."/>
        </authorList>
    </citation>
    <scope>GENOME REANNOTATION</scope>
    <source>
        <strain evidence="14">ATCC MYA-4449 / AS 2.2408 / CBS 8840 / NBRC 1802 / NCYC 2889</strain>
    </source>
</reference>
<keyword evidence="8 12" id="KW-0443">Lipid metabolism</keyword>
<dbReference type="AlphaFoldDB" id="J4U332"/>
<evidence type="ECO:0000256" key="12">
    <source>
        <dbReference type="RuleBase" id="RU361115"/>
    </source>
</evidence>
<keyword evidence="7 12" id="KW-1133">Transmembrane helix</keyword>
<evidence type="ECO:0000256" key="6">
    <source>
        <dbReference type="ARBA" id="ARBA00022832"/>
    </source>
</evidence>
<dbReference type="GO" id="GO:0009922">
    <property type="term" value="F:fatty acid elongase activity"/>
    <property type="evidence" value="ECO:0007669"/>
    <property type="project" value="UniProtKB-EC"/>
</dbReference>
<comment type="similarity">
    <text evidence="2 12">Belongs to the ELO family.</text>
</comment>
<evidence type="ECO:0000313" key="14">
    <source>
        <dbReference type="Proteomes" id="UP000002753"/>
    </source>
</evidence>
<dbReference type="EMBL" id="AACI03000377">
    <property type="protein sequence ID" value="EJT44385.1"/>
    <property type="molecule type" value="Genomic_DNA"/>
</dbReference>
<dbReference type="GO" id="GO:0034625">
    <property type="term" value="P:fatty acid elongation, monounsaturated fatty acid"/>
    <property type="evidence" value="ECO:0007669"/>
    <property type="project" value="TreeGrafter"/>
</dbReference>
<dbReference type="GO" id="GO:0042761">
    <property type="term" value="P:very long-chain fatty acid biosynthetic process"/>
    <property type="evidence" value="ECO:0007669"/>
    <property type="project" value="TreeGrafter"/>
</dbReference>
<protein>
    <recommendedName>
        <fullName evidence="12">Elongation of fatty acids protein</fullName>
        <ecNumber evidence="12">2.3.1.-</ecNumber>
    </recommendedName>
</protein>
<dbReference type="HOGENOM" id="CLU_048483_6_1_1"/>
<keyword evidence="3 12" id="KW-0444">Lipid biosynthesis</keyword>
<evidence type="ECO:0000256" key="11">
    <source>
        <dbReference type="ARBA" id="ARBA00047375"/>
    </source>
</evidence>
<keyword evidence="10 12" id="KW-0275">Fatty acid biosynthesis</keyword>
<dbReference type="Proteomes" id="UP000002753">
    <property type="component" value="Unassembled WGS sequence"/>
</dbReference>
<dbReference type="InterPro" id="IPR002076">
    <property type="entry name" value="ELO_fam"/>
</dbReference>
<comment type="catalytic activity">
    <reaction evidence="11">
        <text>a very-long-chain acyl-CoA + malonyl-CoA + H(+) = a very-long-chain 3-oxoacyl-CoA + CO2 + CoA</text>
        <dbReference type="Rhea" id="RHEA:32727"/>
        <dbReference type="ChEBI" id="CHEBI:15378"/>
        <dbReference type="ChEBI" id="CHEBI:16526"/>
        <dbReference type="ChEBI" id="CHEBI:57287"/>
        <dbReference type="ChEBI" id="CHEBI:57384"/>
        <dbReference type="ChEBI" id="CHEBI:90725"/>
        <dbReference type="ChEBI" id="CHEBI:90736"/>
        <dbReference type="EC" id="2.3.1.199"/>
    </reaction>
</comment>
<proteinExistence type="inferred from homology"/>
<evidence type="ECO:0000313" key="13">
    <source>
        <dbReference type="EMBL" id="EJT44385.1"/>
    </source>
</evidence>
<dbReference type="PANTHER" id="PTHR11157">
    <property type="entry name" value="FATTY ACID ACYL TRANSFERASE-RELATED"/>
    <property type="match status" value="1"/>
</dbReference>
<feature type="transmembrane region" description="Helical" evidence="12">
    <location>
        <begin position="256"/>
        <end position="276"/>
    </location>
</feature>
<keyword evidence="4 12" id="KW-0808">Transferase</keyword>
<keyword evidence="9 12" id="KW-0472">Membrane</keyword>
<dbReference type="STRING" id="226230.J4U332"/>
<comment type="caution">
    <text evidence="13">The sequence shown here is derived from an EMBL/GenBank/DDBJ whole genome shotgun (WGS) entry which is preliminary data.</text>
</comment>
<evidence type="ECO:0000256" key="9">
    <source>
        <dbReference type="ARBA" id="ARBA00023136"/>
    </source>
</evidence>
<evidence type="ECO:0000256" key="2">
    <source>
        <dbReference type="ARBA" id="ARBA00007263"/>
    </source>
</evidence>
<evidence type="ECO:0000256" key="10">
    <source>
        <dbReference type="ARBA" id="ARBA00023160"/>
    </source>
</evidence>
<dbReference type="PANTHER" id="PTHR11157:SF134">
    <property type="entry name" value="ELONGATION OF FATTY ACIDS PROTEIN 1-RELATED"/>
    <property type="match status" value="1"/>
</dbReference>
<evidence type="ECO:0000256" key="7">
    <source>
        <dbReference type="ARBA" id="ARBA00022989"/>
    </source>
</evidence>
<evidence type="ECO:0000256" key="8">
    <source>
        <dbReference type="ARBA" id="ARBA00023098"/>
    </source>
</evidence>
<dbReference type="GO" id="GO:0005789">
    <property type="term" value="C:endoplasmic reticulum membrane"/>
    <property type="evidence" value="ECO:0007669"/>
    <property type="project" value="TreeGrafter"/>
</dbReference>
<feature type="transmembrane region" description="Helical" evidence="12">
    <location>
        <begin position="125"/>
        <end position="143"/>
    </location>
</feature>